<gene>
    <name evidence="3" type="ORF">GPUH_LOCUS21463</name>
</gene>
<dbReference type="EMBL" id="UYRT01092666">
    <property type="protein sequence ID" value="VDN38289.1"/>
    <property type="molecule type" value="Genomic_DNA"/>
</dbReference>
<reference evidence="3 4" key="2">
    <citation type="submission" date="2018-11" db="EMBL/GenBank/DDBJ databases">
        <authorList>
            <consortium name="Pathogen Informatics"/>
        </authorList>
    </citation>
    <scope>NUCLEOTIDE SEQUENCE [LARGE SCALE GENOMIC DNA]</scope>
</reference>
<keyword evidence="4" id="KW-1185">Reference proteome</keyword>
<evidence type="ECO:0000259" key="2">
    <source>
        <dbReference type="PROSITE" id="PS50001"/>
    </source>
</evidence>
<evidence type="ECO:0000313" key="3">
    <source>
        <dbReference type="EMBL" id="VDN38289.1"/>
    </source>
</evidence>
<dbReference type="AlphaFoldDB" id="A0A183EKH2"/>
<evidence type="ECO:0000313" key="5">
    <source>
        <dbReference type="WBParaSite" id="GPUH_0002149001-mRNA-1"/>
    </source>
</evidence>
<dbReference type="InterPro" id="IPR000980">
    <property type="entry name" value="SH2"/>
</dbReference>
<dbReference type="InterPro" id="IPR036860">
    <property type="entry name" value="SH2_dom_sf"/>
</dbReference>
<dbReference type="OrthoDB" id="9204160at2759"/>
<sequence length="79" mass="8732">MTVLSASVMPSYDTPLPSLNAALRLECWYHGSLTRVRSEYLVRDEGDFLVRVLINNLNKVVLISGPTAFIGQTGRHSLA</sequence>
<feature type="domain" description="SH2" evidence="2">
    <location>
        <begin position="28"/>
        <end position="79"/>
    </location>
</feature>
<dbReference type="WBParaSite" id="GPUH_0002149001-mRNA-1">
    <property type="protein sequence ID" value="GPUH_0002149001-mRNA-1"/>
    <property type="gene ID" value="GPUH_0002149001"/>
</dbReference>
<accession>A0A183EKH2</accession>
<evidence type="ECO:0000313" key="4">
    <source>
        <dbReference type="Proteomes" id="UP000271098"/>
    </source>
</evidence>
<organism evidence="5">
    <name type="scientific">Gongylonema pulchrum</name>
    <dbReference type="NCBI Taxonomy" id="637853"/>
    <lineage>
        <taxon>Eukaryota</taxon>
        <taxon>Metazoa</taxon>
        <taxon>Ecdysozoa</taxon>
        <taxon>Nematoda</taxon>
        <taxon>Chromadorea</taxon>
        <taxon>Rhabditida</taxon>
        <taxon>Spirurina</taxon>
        <taxon>Spiruromorpha</taxon>
        <taxon>Spiruroidea</taxon>
        <taxon>Gongylonematidae</taxon>
        <taxon>Gongylonema</taxon>
    </lineage>
</organism>
<dbReference type="SUPFAM" id="SSF55550">
    <property type="entry name" value="SH2 domain"/>
    <property type="match status" value="1"/>
</dbReference>
<dbReference type="Gene3D" id="3.30.505.10">
    <property type="entry name" value="SH2 domain"/>
    <property type="match status" value="1"/>
</dbReference>
<name>A0A183EKH2_9BILA</name>
<proteinExistence type="predicted"/>
<dbReference type="PROSITE" id="PS50001">
    <property type="entry name" value="SH2"/>
    <property type="match status" value="1"/>
</dbReference>
<reference evidence="5" key="1">
    <citation type="submission" date="2016-06" db="UniProtKB">
        <authorList>
            <consortium name="WormBaseParasite"/>
        </authorList>
    </citation>
    <scope>IDENTIFICATION</scope>
</reference>
<evidence type="ECO:0000256" key="1">
    <source>
        <dbReference type="PROSITE-ProRule" id="PRU00191"/>
    </source>
</evidence>
<protein>
    <submittedName>
        <fullName evidence="5">SH2 domain-containing protein</fullName>
    </submittedName>
</protein>
<dbReference type="Proteomes" id="UP000271098">
    <property type="component" value="Unassembled WGS sequence"/>
</dbReference>
<keyword evidence="1" id="KW-0727">SH2 domain</keyword>